<keyword evidence="3" id="KW-1185">Reference proteome</keyword>
<dbReference type="Proteomes" id="UP001374803">
    <property type="component" value="Chromosome"/>
</dbReference>
<dbReference type="Gene3D" id="3.40.50.1110">
    <property type="entry name" value="SGNH hydrolase"/>
    <property type="match status" value="1"/>
</dbReference>
<name>A0ABZ2L4Z8_9BACT</name>
<dbReference type="PANTHER" id="PTHR30383:SF5">
    <property type="entry name" value="SGNH HYDROLASE-TYPE ESTERASE DOMAIN-CONTAINING PROTEIN"/>
    <property type="match status" value="1"/>
</dbReference>
<dbReference type="Pfam" id="PF13472">
    <property type="entry name" value="Lipase_GDSL_2"/>
    <property type="match status" value="1"/>
</dbReference>
<feature type="domain" description="SGNH hydrolase-type esterase" evidence="1">
    <location>
        <begin position="78"/>
        <end position="254"/>
    </location>
</feature>
<dbReference type="GO" id="GO:0016787">
    <property type="term" value="F:hydrolase activity"/>
    <property type="evidence" value="ECO:0007669"/>
    <property type="project" value="UniProtKB-KW"/>
</dbReference>
<dbReference type="InterPro" id="IPR013830">
    <property type="entry name" value="SGNH_hydro"/>
</dbReference>
<keyword evidence="2" id="KW-0378">Hydrolase</keyword>
<dbReference type="CDD" id="cd01833">
    <property type="entry name" value="XynB_like"/>
    <property type="match status" value="1"/>
</dbReference>
<organism evidence="2 3">
    <name type="scientific">Pendulispora rubella</name>
    <dbReference type="NCBI Taxonomy" id="2741070"/>
    <lineage>
        <taxon>Bacteria</taxon>
        <taxon>Pseudomonadati</taxon>
        <taxon>Myxococcota</taxon>
        <taxon>Myxococcia</taxon>
        <taxon>Myxococcales</taxon>
        <taxon>Sorangiineae</taxon>
        <taxon>Pendulisporaceae</taxon>
        <taxon>Pendulispora</taxon>
    </lineage>
</organism>
<gene>
    <name evidence="2" type="ORF">LVJ94_00910</name>
</gene>
<dbReference type="EMBL" id="CP089983">
    <property type="protein sequence ID" value="WXB05822.1"/>
    <property type="molecule type" value="Genomic_DNA"/>
</dbReference>
<dbReference type="SUPFAM" id="SSF52266">
    <property type="entry name" value="SGNH hydrolase"/>
    <property type="match status" value="1"/>
</dbReference>
<evidence type="ECO:0000313" key="2">
    <source>
        <dbReference type="EMBL" id="WXB05822.1"/>
    </source>
</evidence>
<proteinExistence type="predicted"/>
<evidence type="ECO:0000313" key="3">
    <source>
        <dbReference type="Proteomes" id="UP001374803"/>
    </source>
</evidence>
<reference evidence="2" key="1">
    <citation type="submission" date="2021-12" db="EMBL/GenBank/DDBJ databases">
        <title>Discovery of the Pendulisporaceae a myxobacterial family with distinct sporulation behavior and unique specialized metabolism.</title>
        <authorList>
            <person name="Garcia R."/>
            <person name="Popoff A."/>
            <person name="Bader C.D."/>
            <person name="Loehr J."/>
            <person name="Walesch S."/>
            <person name="Walt C."/>
            <person name="Boldt J."/>
            <person name="Bunk B."/>
            <person name="Haeckl F.J.F.P.J."/>
            <person name="Gunesch A.P."/>
            <person name="Birkelbach J."/>
            <person name="Nuebel U."/>
            <person name="Pietschmann T."/>
            <person name="Bach T."/>
            <person name="Mueller R."/>
        </authorList>
    </citation>
    <scope>NUCLEOTIDE SEQUENCE</scope>
    <source>
        <strain evidence="2">MSr11367</strain>
    </source>
</reference>
<dbReference type="RefSeq" id="WP_394835470.1">
    <property type="nucleotide sequence ID" value="NZ_CP089929.1"/>
</dbReference>
<sequence length="275" mass="29372">MAKRHFGNIVGLVGALGALVATSWALVCCSSDPSSDAVPENAVDAAVVETSVDAAVEPPVDAAVDSPREVQRLVILPLGDSITEGLRTTTASGYRAELWNRMLGLSGYSFDFVGSLRSGQLPDGDHEGHSGWRIDQLTAKIDGWLATYKPNIVLLHIGTNDMAKDYELATAPDRLGTLIDKIAADVPGVTIVVAQIVPTKDATISKRVEAFNSAIPAMVQSKVSQGKKVRVVDMYHALGNADLSDTLHPNESGYSKMASVWYSDLERILAEDGRK</sequence>
<dbReference type="InterPro" id="IPR051532">
    <property type="entry name" value="Ester_Hydrolysis_Enzymes"/>
</dbReference>
<protein>
    <submittedName>
        <fullName evidence="2">SGNH/GDSL hydrolase family protein</fullName>
    </submittedName>
</protein>
<dbReference type="InterPro" id="IPR036514">
    <property type="entry name" value="SGNH_hydro_sf"/>
</dbReference>
<evidence type="ECO:0000259" key="1">
    <source>
        <dbReference type="Pfam" id="PF13472"/>
    </source>
</evidence>
<accession>A0ABZ2L4Z8</accession>
<dbReference type="PANTHER" id="PTHR30383">
    <property type="entry name" value="THIOESTERASE 1/PROTEASE 1/LYSOPHOSPHOLIPASE L1"/>
    <property type="match status" value="1"/>
</dbReference>